<keyword evidence="3 6" id="KW-0863">Zinc-finger</keyword>
<dbReference type="PANTHER" id="PTHR15749">
    <property type="entry name" value="FANCONI-ASSOCIATED NUCLEASE 1"/>
    <property type="match status" value="1"/>
</dbReference>
<dbReference type="EC" id="3.1.4.1" evidence="7"/>
<keyword evidence="1 7" id="KW-0479">Metal-binding</keyword>
<dbReference type="Pfam" id="PF21315">
    <property type="entry name" value="FAN1_HTH"/>
    <property type="match status" value="1"/>
</dbReference>
<keyword evidence="4" id="KW-0862">Zinc</keyword>
<feature type="compositionally biased region" description="Basic and acidic residues" evidence="8">
    <location>
        <begin position="222"/>
        <end position="236"/>
    </location>
</feature>
<evidence type="ECO:0000256" key="3">
    <source>
        <dbReference type="ARBA" id="ARBA00022771"/>
    </source>
</evidence>
<dbReference type="InterPro" id="IPR006642">
    <property type="entry name" value="Rad18_UBZ4"/>
</dbReference>
<feature type="region of interest" description="Disordered" evidence="8">
    <location>
        <begin position="206"/>
        <end position="237"/>
    </location>
</feature>
<dbReference type="EMBL" id="VWZF01000593">
    <property type="protein sequence ID" value="NXF71638.1"/>
    <property type="molecule type" value="Genomic_DNA"/>
</dbReference>
<dbReference type="InterPro" id="IPR033315">
    <property type="entry name" value="Fan1-like"/>
</dbReference>
<dbReference type="GO" id="GO:0004528">
    <property type="term" value="F:phosphodiesterase I activity"/>
    <property type="evidence" value="ECO:0007669"/>
    <property type="project" value="UniProtKB-EC"/>
</dbReference>
<comment type="subcellular location">
    <subcellularLocation>
        <location evidence="7">Nucleus</location>
    </subcellularLocation>
</comment>
<comment type="similarity">
    <text evidence="7">Belongs to the FAN1 family.</text>
</comment>
<dbReference type="InterPro" id="IPR049126">
    <property type="entry name" value="FAN1-like_TPR"/>
</dbReference>
<comment type="cofactor">
    <cofactor evidence="7">
        <name>Mg(2+)</name>
        <dbReference type="ChEBI" id="CHEBI:18420"/>
    </cofactor>
    <cofactor evidence="7">
        <name>Mn(2+)</name>
        <dbReference type="ChEBI" id="CHEBI:29035"/>
    </cofactor>
</comment>
<feature type="region of interest" description="Disordered" evidence="8">
    <location>
        <begin position="258"/>
        <end position="293"/>
    </location>
</feature>
<evidence type="ECO:0000256" key="1">
    <source>
        <dbReference type="ARBA" id="ARBA00022723"/>
    </source>
</evidence>
<keyword evidence="7" id="KW-0378">Hydrolase</keyword>
<dbReference type="Proteomes" id="UP000588334">
    <property type="component" value="Unassembled WGS sequence"/>
</dbReference>
<feature type="compositionally biased region" description="Polar residues" evidence="8">
    <location>
        <begin position="212"/>
        <end position="221"/>
    </location>
</feature>
<feature type="compositionally biased region" description="Low complexity" evidence="8">
    <location>
        <begin position="28"/>
        <end position="37"/>
    </location>
</feature>
<proteinExistence type="inferred from homology"/>
<evidence type="ECO:0000256" key="7">
    <source>
        <dbReference type="RuleBase" id="RU365033"/>
    </source>
</evidence>
<reference evidence="10 11" key="1">
    <citation type="submission" date="2019-09" db="EMBL/GenBank/DDBJ databases">
        <title>Bird 10,000 Genomes (B10K) Project - Family phase.</title>
        <authorList>
            <person name="Zhang G."/>
        </authorList>
    </citation>
    <scope>NUCLEOTIDE SEQUENCE [LARGE SCALE GENOMIC DNA]</scope>
    <source>
        <strain evidence="10">B10K-DU-001-03</strain>
        <tissue evidence="10">Muscle</tissue>
    </source>
</reference>
<evidence type="ECO:0000259" key="9">
    <source>
        <dbReference type="PROSITE" id="PS51908"/>
    </source>
</evidence>
<dbReference type="GO" id="GO:0008270">
    <property type="term" value="F:zinc ion binding"/>
    <property type="evidence" value="ECO:0007669"/>
    <property type="project" value="UniProtKB-KW"/>
</dbReference>
<comment type="caution">
    <text evidence="10">The sequence shown here is derived from an EMBL/GenBank/DDBJ whole genome shotgun (WGS) entry which is preliminary data.</text>
</comment>
<keyword evidence="7" id="KW-0540">Nuclease</keyword>
<organism evidence="10 11">
    <name type="scientific">Sclerurus mexicanus</name>
    <name type="common">tawny-throated leaftosser</name>
    <dbReference type="NCBI Taxonomy" id="265632"/>
    <lineage>
        <taxon>Eukaryota</taxon>
        <taxon>Metazoa</taxon>
        <taxon>Chordata</taxon>
        <taxon>Craniata</taxon>
        <taxon>Vertebrata</taxon>
        <taxon>Euteleostomi</taxon>
        <taxon>Archelosauria</taxon>
        <taxon>Archosauria</taxon>
        <taxon>Dinosauria</taxon>
        <taxon>Saurischia</taxon>
        <taxon>Theropoda</taxon>
        <taxon>Coelurosauria</taxon>
        <taxon>Aves</taxon>
        <taxon>Neognathae</taxon>
        <taxon>Neoaves</taxon>
        <taxon>Telluraves</taxon>
        <taxon>Australaves</taxon>
        <taxon>Passeriformes</taxon>
        <taxon>Furnariidae</taxon>
        <taxon>Sclerurus</taxon>
    </lineage>
</organism>
<keyword evidence="7" id="KW-0464">Manganese</keyword>
<gene>
    <name evidence="10" type="primary">Fan1</name>
    <name evidence="10" type="ORF">SCLMEX_R07395</name>
</gene>
<dbReference type="InterPro" id="IPR049138">
    <property type="entry name" value="Fan1_SAP_met"/>
</dbReference>
<feature type="domain" description="UBZ4-type" evidence="9">
    <location>
        <begin position="49"/>
        <end position="77"/>
    </location>
</feature>
<dbReference type="SMART" id="SM00734">
    <property type="entry name" value="ZnF_Rad18"/>
    <property type="match status" value="1"/>
</dbReference>
<dbReference type="GO" id="GO:0070336">
    <property type="term" value="F:flap-structured DNA binding"/>
    <property type="evidence" value="ECO:0007669"/>
    <property type="project" value="TreeGrafter"/>
</dbReference>
<dbReference type="GO" id="GO:0005634">
    <property type="term" value="C:nucleus"/>
    <property type="evidence" value="ECO:0007669"/>
    <property type="project" value="UniProtKB-SubCell"/>
</dbReference>
<keyword evidence="7" id="KW-0460">Magnesium</keyword>
<keyword evidence="2 6" id="KW-0227">DNA damage</keyword>
<dbReference type="GO" id="GO:0017108">
    <property type="term" value="F:5'-flap endonuclease activity"/>
    <property type="evidence" value="ECO:0007669"/>
    <property type="project" value="TreeGrafter"/>
</dbReference>
<evidence type="ECO:0000256" key="6">
    <source>
        <dbReference type="PROSITE-ProRule" id="PRU01256"/>
    </source>
</evidence>
<feature type="region of interest" description="Disordered" evidence="8">
    <location>
        <begin position="1"/>
        <end position="37"/>
    </location>
</feature>
<dbReference type="InterPro" id="IPR049125">
    <property type="entry name" value="FAN1-like_WH"/>
</dbReference>
<dbReference type="PANTHER" id="PTHR15749:SF4">
    <property type="entry name" value="FANCONI-ASSOCIATED NUCLEASE 1"/>
    <property type="match status" value="1"/>
</dbReference>
<dbReference type="GO" id="GO:0008409">
    <property type="term" value="F:5'-3' exonuclease activity"/>
    <property type="evidence" value="ECO:0007669"/>
    <property type="project" value="TreeGrafter"/>
</dbReference>
<dbReference type="Pfam" id="PF21170">
    <property type="entry name" value="FAN1_TPR"/>
    <property type="match status" value="1"/>
</dbReference>
<dbReference type="Pfam" id="PF21169">
    <property type="entry name" value="Fan1_SAP"/>
    <property type="match status" value="1"/>
</dbReference>
<dbReference type="PROSITE" id="PS51908">
    <property type="entry name" value="ZF_UBZ4"/>
    <property type="match status" value="1"/>
</dbReference>
<dbReference type="GO" id="GO:0036297">
    <property type="term" value="P:interstrand cross-link repair"/>
    <property type="evidence" value="ECO:0007669"/>
    <property type="project" value="InterPro"/>
</dbReference>
<keyword evidence="11" id="KW-1185">Reference proteome</keyword>
<keyword evidence="7" id="KW-0539">Nucleus</keyword>
<comment type="function">
    <text evidence="7">Nuclease required for the repair of DNA interstrand cross-links (ICL). Acts as a 5'-3' exonuclease that anchors at a cut end of DNA and cleaves DNA successively at every third nucleotide, allowing to excise an ICL from one strand through flanking incisions.</text>
</comment>
<evidence type="ECO:0000256" key="8">
    <source>
        <dbReference type="SAM" id="MobiDB-lite"/>
    </source>
</evidence>
<feature type="non-terminal residue" evidence="10">
    <location>
        <position position="1"/>
    </location>
</feature>
<sequence>VMAEAKSSGIKRSRINLSLSKSKKKKGTPSVPSASSSITSFLNNVPPAKISCPMCGQLVPRYGINEHMDETCQRNHGEIGPIDTPLGPLRNQSPPAANVNNNSSLYFSKNIINLGKSPSKSNSLKVESSAAQQISPYFSNNSSVFSVNSESQAQTVKIVSLGSLSSKLSRRRCAQGGKQIVYKEIDSSPPAVQSVCRSAAAWDDDGEIYAGPSSQKENQLVQREHQEQNFSKREPEFQTEINQCNQEDLVDIVQVSLPADNSNDKGFPNGTRSTKTESMSVGVTLSPDKFEKPPAIYTSPELTSNLDSKAQPHTLFIPSSKTEVNCDTQNCFNESDAQVLPVEVLEDLKDEMNPLLETVEKVEFQNSTGDMKINEVSSVPSSPGHPYYLQNFLLVLRAVLENEDDARLFNEQDMNIITKFYKLSVGGQKLYVRLFQRKLNWLKVNKIEYGEISVDLSPIIEELAGAKFLQTESELEDLCEGLDLLSAPELKALAKIFHLPNPNGQKQQLVDDFLRLAKQRSVFGRSQAGVGTVILKRVKDMAGKCVRVCKGPRAVFARVLLLFSLPESVEDEEAGSAGQGQLFTVLMAHMGRTVFPTYTVNRQTQPFQDRDDLIRYATAAHLSNDIATAMVNGNWEEAHNLYLCAKQTWSELKNHPSL</sequence>
<accession>A0A7K8VYZ3</accession>
<evidence type="ECO:0000256" key="5">
    <source>
        <dbReference type="ARBA" id="ARBA00023204"/>
    </source>
</evidence>
<protein>
    <recommendedName>
        <fullName evidence="7">Fanconi-associated nuclease</fullName>
        <ecNumber evidence="7">3.1.4.1</ecNumber>
    </recommendedName>
</protein>
<dbReference type="AlphaFoldDB" id="A0A7K8VYZ3"/>
<evidence type="ECO:0000256" key="2">
    <source>
        <dbReference type="ARBA" id="ARBA00022763"/>
    </source>
</evidence>
<comment type="catalytic activity">
    <reaction evidence="7">
        <text>Hydrolytically removes 5'-nucleotides successively from the 3'-hydroxy termini of 3'-hydroxy-terminated oligonucleotides.</text>
        <dbReference type="EC" id="3.1.4.1"/>
    </reaction>
</comment>
<keyword evidence="5 6" id="KW-0234">DNA repair</keyword>
<evidence type="ECO:0000256" key="4">
    <source>
        <dbReference type="ARBA" id="ARBA00022833"/>
    </source>
</evidence>
<feature type="compositionally biased region" description="Polar residues" evidence="8">
    <location>
        <begin position="270"/>
        <end position="283"/>
    </location>
</feature>
<evidence type="ECO:0000313" key="11">
    <source>
        <dbReference type="Proteomes" id="UP000588334"/>
    </source>
</evidence>
<name>A0A7K8VYZ3_9FURN</name>
<evidence type="ECO:0000313" key="10">
    <source>
        <dbReference type="EMBL" id="NXF71638.1"/>
    </source>
</evidence>
<dbReference type="OrthoDB" id="76364at2759"/>
<feature type="non-terminal residue" evidence="10">
    <location>
        <position position="658"/>
    </location>
</feature>